<keyword evidence="11" id="KW-1185">Reference proteome</keyword>
<dbReference type="GO" id="GO:0005615">
    <property type="term" value="C:extracellular space"/>
    <property type="evidence" value="ECO:0007669"/>
    <property type="project" value="TreeGrafter"/>
</dbReference>
<evidence type="ECO:0000256" key="5">
    <source>
        <dbReference type="ARBA" id="ARBA00023157"/>
    </source>
</evidence>
<evidence type="ECO:0000313" key="10">
    <source>
        <dbReference type="EMBL" id="DBA31976.1"/>
    </source>
</evidence>
<keyword evidence="6" id="KW-0325">Glycoprotein</keyword>
<feature type="compositionally biased region" description="Basic and acidic residues" evidence="8">
    <location>
        <begin position="104"/>
        <end position="113"/>
    </location>
</feature>
<dbReference type="FunFam" id="2.10.70.10:FF:000003">
    <property type="entry name" value="Versican core protein"/>
    <property type="match status" value="1"/>
</dbReference>
<dbReference type="Gene3D" id="2.10.70.10">
    <property type="entry name" value="Complement Module, domain 1"/>
    <property type="match status" value="1"/>
</dbReference>
<dbReference type="GO" id="GO:0001501">
    <property type="term" value="P:skeletal system development"/>
    <property type="evidence" value="ECO:0007669"/>
    <property type="project" value="TreeGrafter"/>
</dbReference>
<dbReference type="InterPro" id="IPR035976">
    <property type="entry name" value="Sushi/SCR/CCP_sf"/>
</dbReference>
<proteinExistence type="predicted"/>
<gene>
    <name evidence="10" type="ORF">GDO54_007730</name>
</gene>
<keyword evidence="5 7" id="KW-1015">Disulfide bond</keyword>
<feature type="compositionally biased region" description="Basic residues" evidence="8">
    <location>
        <begin position="91"/>
        <end position="103"/>
    </location>
</feature>
<dbReference type="Pfam" id="PF00084">
    <property type="entry name" value="Sushi"/>
    <property type="match status" value="1"/>
</dbReference>
<evidence type="ECO:0000256" key="4">
    <source>
        <dbReference type="ARBA" id="ARBA00022737"/>
    </source>
</evidence>
<organism evidence="10 11">
    <name type="scientific">Pyxicephalus adspersus</name>
    <name type="common">African bullfrog</name>
    <dbReference type="NCBI Taxonomy" id="30357"/>
    <lineage>
        <taxon>Eukaryota</taxon>
        <taxon>Metazoa</taxon>
        <taxon>Chordata</taxon>
        <taxon>Craniata</taxon>
        <taxon>Vertebrata</taxon>
        <taxon>Euteleostomi</taxon>
        <taxon>Amphibia</taxon>
        <taxon>Batrachia</taxon>
        <taxon>Anura</taxon>
        <taxon>Neobatrachia</taxon>
        <taxon>Ranoidea</taxon>
        <taxon>Pyxicephalidae</taxon>
        <taxon>Pyxicephalinae</taxon>
        <taxon>Pyxicephalus</taxon>
    </lineage>
</organism>
<feature type="disulfide bond" evidence="7">
    <location>
        <begin position="29"/>
        <end position="72"/>
    </location>
</feature>
<reference evidence="10" key="1">
    <citation type="thesis" date="2020" institute="ProQuest LLC" country="789 East Eisenhower Parkway, Ann Arbor, MI, USA">
        <title>Comparative Genomics and Chromosome Evolution.</title>
        <authorList>
            <person name="Mudd A.B."/>
        </authorList>
    </citation>
    <scope>NUCLEOTIDE SEQUENCE</scope>
    <source>
        <strain evidence="10">1538</strain>
        <tissue evidence="10">Blood</tissue>
    </source>
</reference>
<dbReference type="CDD" id="cd00033">
    <property type="entry name" value="CCP"/>
    <property type="match status" value="1"/>
</dbReference>
<evidence type="ECO:0000256" key="7">
    <source>
        <dbReference type="PROSITE-ProRule" id="PRU00302"/>
    </source>
</evidence>
<feature type="region of interest" description="Disordered" evidence="8">
    <location>
        <begin position="89"/>
        <end position="113"/>
    </location>
</feature>
<dbReference type="GO" id="GO:0010001">
    <property type="term" value="P:glial cell differentiation"/>
    <property type="evidence" value="ECO:0007669"/>
    <property type="project" value="TreeGrafter"/>
</dbReference>
<dbReference type="SUPFAM" id="SSF57535">
    <property type="entry name" value="Complement control module/SCR domain"/>
    <property type="match status" value="1"/>
</dbReference>
<evidence type="ECO:0000256" key="6">
    <source>
        <dbReference type="ARBA" id="ARBA00023180"/>
    </source>
</evidence>
<dbReference type="GO" id="GO:0007417">
    <property type="term" value="P:central nervous system development"/>
    <property type="evidence" value="ECO:0007669"/>
    <property type="project" value="TreeGrafter"/>
</dbReference>
<evidence type="ECO:0000259" key="9">
    <source>
        <dbReference type="PROSITE" id="PS50923"/>
    </source>
</evidence>
<feature type="disulfide bond" evidence="7">
    <location>
        <begin position="58"/>
        <end position="85"/>
    </location>
</feature>
<dbReference type="InterPro" id="IPR000436">
    <property type="entry name" value="Sushi_SCR_CCP_dom"/>
</dbReference>
<comment type="subcellular location">
    <subcellularLocation>
        <location evidence="1">Secreted</location>
    </subcellularLocation>
</comment>
<protein>
    <recommendedName>
        <fullName evidence="9">Sushi domain-containing protein</fullName>
    </recommendedName>
</protein>
<evidence type="ECO:0000256" key="1">
    <source>
        <dbReference type="ARBA" id="ARBA00004613"/>
    </source>
</evidence>
<accession>A0AAV3ASQ0</accession>
<dbReference type="GO" id="GO:0072534">
    <property type="term" value="C:perineuronal net"/>
    <property type="evidence" value="ECO:0007669"/>
    <property type="project" value="TreeGrafter"/>
</dbReference>
<dbReference type="EMBL" id="DYDO01000002">
    <property type="protein sequence ID" value="DBA31976.1"/>
    <property type="molecule type" value="Genomic_DNA"/>
</dbReference>
<dbReference type="SMART" id="SM00032">
    <property type="entry name" value="CCP"/>
    <property type="match status" value="1"/>
</dbReference>
<keyword evidence="7" id="KW-0768">Sushi</keyword>
<dbReference type="Proteomes" id="UP001181693">
    <property type="component" value="Unassembled WGS sequence"/>
</dbReference>
<sequence length="113" mass="13199">MIWHERGEWNDVPCNYHLPFTCKKGTVACGDPPALENAYTLGRTRERYEIGSLVRYQCNQGYLQRHVPIIRCLSSGQWEEPRIQCINPSTYRHKRSPRSRSKTIGRDAQKKAH</sequence>
<dbReference type="PROSITE" id="PS50923">
    <property type="entry name" value="SUSHI"/>
    <property type="match status" value="1"/>
</dbReference>
<keyword evidence="4" id="KW-0677">Repeat</keyword>
<evidence type="ECO:0000256" key="2">
    <source>
        <dbReference type="ARBA" id="ARBA00022525"/>
    </source>
</evidence>
<dbReference type="GO" id="GO:0045202">
    <property type="term" value="C:synapse"/>
    <property type="evidence" value="ECO:0007669"/>
    <property type="project" value="TreeGrafter"/>
</dbReference>
<evidence type="ECO:0000313" key="11">
    <source>
        <dbReference type="Proteomes" id="UP001181693"/>
    </source>
</evidence>
<feature type="domain" description="Sushi" evidence="9">
    <location>
        <begin position="27"/>
        <end position="87"/>
    </location>
</feature>
<comment type="caution">
    <text evidence="10">The sequence shown here is derived from an EMBL/GenBank/DDBJ whole genome shotgun (WGS) entry which is preliminary data.</text>
</comment>
<keyword evidence="2" id="KW-0964">Secreted</keyword>
<dbReference type="InterPro" id="IPR016187">
    <property type="entry name" value="CTDL_fold"/>
</dbReference>
<dbReference type="GO" id="GO:0002052">
    <property type="term" value="P:positive regulation of neuroblast proliferation"/>
    <property type="evidence" value="ECO:0007669"/>
    <property type="project" value="TreeGrafter"/>
</dbReference>
<evidence type="ECO:0000256" key="3">
    <source>
        <dbReference type="ARBA" id="ARBA00022729"/>
    </source>
</evidence>
<dbReference type="SUPFAM" id="SSF56436">
    <property type="entry name" value="C-type lectin-like"/>
    <property type="match status" value="1"/>
</dbReference>
<dbReference type="PANTHER" id="PTHR22804:SF42">
    <property type="entry name" value="AGGRECAN CORE PROTEIN"/>
    <property type="match status" value="1"/>
</dbReference>
<dbReference type="AlphaFoldDB" id="A0AAV3ASQ0"/>
<evidence type="ECO:0000256" key="8">
    <source>
        <dbReference type="SAM" id="MobiDB-lite"/>
    </source>
</evidence>
<keyword evidence="3" id="KW-0732">Signal</keyword>
<name>A0AAV3ASQ0_PYXAD</name>
<dbReference type="InterPro" id="IPR050691">
    <property type="entry name" value="Hyaluronan_bind_Proteoglycan"/>
</dbReference>
<dbReference type="PANTHER" id="PTHR22804">
    <property type="entry name" value="AGGRECAN/VERSICAN PROTEOGLYCAN"/>
    <property type="match status" value="1"/>
</dbReference>